<keyword evidence="1" id="KW-0349">Heme</keyword>
<dbReference type="SUPFAM" id="SSF54909">
    <property type="entry name" value="Dimeric alpha+beta barrel"/>
    <property type="match status" value="1"/>
</dbReference>
<feature type="region of interest" description="Disordered" evidence="4">
    <location>
        <begin position="1"/>
        <end position="23"/>
    </location>
</feature>
<dbReference type="AlphaFoldDB" id="A0A381YD40"/>
<dbReference type="InterPro" id="IPR010644">
    <property type="entry name" value="ChdC/CLD"/>
</dbReference>
<dbReference type="Pfam" id="PF06778">
    <property type="entry name" value="Chlor_dismutase"/>
    <property type="match status" value="1"/>
</dbReference>
<evidence type="ECO:0008006" key="6">
    <source>
        <dbReference type="Google" id="ProtNLM"/>
    </source>
</evidence>
<evidence type="ECO:0000313" key="5">
    <source>
        <dbReference type="EMBL" id="SVA74924.1"/>
    </source>
</evidence>
<dbReference type="Gene3D" id="3.30.70.1030">
    <property type="entry name" value="Apc35880, domain 1"/>
    <property type="match status" value="1"/>
</dbReference>
<organism evidence="5">
    <name type="scientific">marine metagenome</name>
    <dbReference type="NCBI Taxonomy" id="408172"/>
    <lineage>
        <taxon>unclassified sequences</taxon>
        <taxon>metagenomes</taxon>
        <taxon>ecological metagenomes</taxon>
    </lineage>
</organism>
<dbReference type="EMBL" id="UINC01017943">
    <property type="protein sequence ID" value="SVA74924.1"/>
    <property type="molecule type" value="Genomic_DNA"/>
</dbReference>
<proteinExistence type="predicted"/>
<evidence type="ECO:0000256" key="1">
    <source>
        <dbReference type="ARBA" id="ARBA00022617"/>
    </source>
</evidence>
<name>A0A381YD40_9ZZZZ</name>
<evidence type="ECO:0000256" key="2">
    <source>
        <dbReference type="ARBA" id="ARBA00022723"/>
    </source>
</evidence>
<gene>
    <name evidence="5" type="ORF">METZ01_LOCUS127778</name>
</gene>
<dbReference type="InterPro" id="IPR011008">
    <property type="entry name" value="Dimeric_a/b-barrel"/>
</dbReference>
<dbReference type="GO" id="GO:0020037">
    <property type="term" value="F:heme binding"/>
    <property type="evidence" value="ECO:0007669"/>
    <property type="project" value="InterPro"/>
</dbReference>
<keyword evidence="2" id="KW-0479">Metal-binding</keyword>
<accession>A0A381YD40</accession>
<dbReference type="GO" id="GO:0016491">
    <property type="term" value="F:oxidoreductase activity"/>
    <property type="evidence" value="ECO:0007669"/>
    <property type="project" value="InterPro"/>
</dbReference>
<feature type="compositionally biased region" description="Polar residues" evidence="4">
    <location>
        <begin position="1"/>
        <end position="18"/>
    </location>
</feature>
<reference evidence="5" key="1">
    <citation type="submission" date="2018-05" db="EMBL/GenBank/DDBJ databases">
        <authorList>
            <person name="Lanie J.A."/>
            <person name="Ng W.-L."/>
            <person name="Kazmierczak K.M."/>
            <person name="Andrzejewski T.M."/>
            <person name="Davidsen T.M."/>
            <person name="Wayne K.J."/>
            <person name="Tettelin H."/>
            <person name="Glass J.I."/>
            <person name="Rusch D."/>
            <person name="Podicherti R."/>
            <person name="Tsui H.-C.T."/>
            <person name="Winkler M.E."/>
        </authorList>
    </citation>
    <scope>NUCLEOTIDE SEQUENCE</scope>
</reference>
<evidence type="ECO:0000256" key="3">
    <source>
        <dbReference type="ARBA" id="ARBA00023004"/>
    </source>
</evidence>
<protein>
    <recommendedName>
        <fullName evidence="6">Chlorite dismutase</fullName>
    </recommendedName>
</protein>
<evidence type="ECO:0000256" key="4">
    <source>
        <dbReference type="SAM" id="MobiDB-lite"/>
    </source>
</evidence>
<dbReference type="GO" id="GO:0046872">
    <property type="term" value="F:metal ion binding"/>
    <property type="evidence" value="ECO:0007669"/>
    <property type="project" value="UniProtKB-KW"/>
</dbReference>
<keyword evidence="3" id="KW-0408">Iron</keyword>
<sequence length="269" mass="29864">MTDSQKPTGKSSAGSPRNNPFERFVPDLLEHGGRDPVRGGQQTLDQRLFLQFQVFTGCQDVGPLVEAVRESALEAVVYVNLNDPRGVGVLLLTENPDVLASAGRALFLRPEFTGLEPLPDFTMLGRTYASGHEPDLEDFLLRKARRNALNPAHVWAIWYPLRRLGAFNRLDRREQGQIMGEHSMIGRGYGEAGHAADIRLECHGLDRDDNEFVLGIVGPALYPLSKLIKDMRSTRQTSEFMHEMGPFFVGRVVYQAPCSDFPPASGDGD</sequence>